<keyword evidence="1" id="KW-0472">Membrane</keyword>
<keyword evidence="1" id="KW-0812">Transmembrane</keyword>
<comment type="caution">
    <text evidence="2">The sequence shown here is derived from an EMBL/GenBank/DDBJ whole genome shotgun (WGS) entry which is preliminary data.</text>
</comment>
<sequence>MQDYVNALCINSWQVKKYIDVYSSLSLIGFSEKDLLHVSKLYAEAQELWSSTSKNFSLDKSHKAFAPLPFVKQQLDAYSKFLGSVAALARSNWTEFNLKLMGLGFFIMLSSLYLHLFLIRRLDKQCGLHSCLSRYSREFFGVTFACILVLIRACSFLSNSFILEEGRVASFLLATIAIYQLRSAIAKKIMLLEVDPSRTLGIDNDSQLWMYAAEVLPISALIMVACLLYKSIASCSSQGSLKYVVAIVACLVRPRFLGIKGNIIPRVTYAAGLLQLSLLAINQLVVRDRAQNVEECTVVKVLALLSAWSSTIIILSGKQGPLVALASSIGGACSAL</sequence>
<dbReference type="GO" id="GO:0051377">
    <property type="term" value="F:mannose-ethanolamine phosphotransferase activity"/>
    <property type="evidence" value="ECO:0007669"/>
    <property type="project" value="TreeGrafter"/>
</dbReference>
<dbReference type="EMBL" id="JACGWJ010000010">
    <property type="protein sequence ID" value="KAL0392403.1"/>
    <property type="molecule type" value="Genomic_DNA"/>
</dbReference>
<name>A0AAW2SL01_SESRA</name>
<accession>A0AAW2SL01</accession>
<proteinExistence type="predicted"/>
<feature type="transmembrane region" description="Helical" evidence="1">
    <location>
        <begin position="139"/>
        <end position="163"/>
    </location>
</feature>
<organism evidence="2">
    <name type="scientific">Sesamum radiatum</name>
    <name type="common">Black benniseed</name>
    <dbReference type="NCBI Taxonomy" id="300843"/>
    <lineage>
        <taxon>Eukaryota</taxon>
        <taxon>Viridiplantae</taxon>
        <taxon>Streptophyta</taxon>
        <taxon>Embryophyta</taxon>
        <taxon>Tracheophyta</taxon>
        <taxon>Spermatophyta</taxon>
        <taxon>Magnoliopsida</taxon>
        <taxon>eudicotyledons</taxon>
        <taxon>Gunneridae</taxon>
        <taxon>Pentapetalae</taxon>
        <taxon>asterids</taxon>
        <taxon>lamiids</taxon>
        <taxon>Lamiales</taxon>
        <taxon>Pedaliaceae</taxon>
        <taxon>Sesamum</taxon>
    </lineage>
</organism>
<dbReference type="InterPro" id="IPR039524">
    <property type="entry name" value="PIGO/GPI13"/>
</dbReference>
<keyword evidence="1" id="KW-1133">Transmembrane helix</keyword>
<dbReference type="GO" id="GO:0006506">
    <property type="term" value="P:GPI anchor biosynthetic process"/>
    <property type="evidence" value="ECO:0007669"/>
    <property type="project" value="InterPro"/>
</dbReference>
<protein>
    <recommendedName>
        <fullName evidence="3">GPI ethanolamine phosphate transferase 1</fullName>
    </recommendedName>
</protein>
<dbReference type="PANTHER" id="PTHR23071">
    <property type="entry name" value="PHOSPHATIDYLINOSITOL GLYCAN"/>
    <property type="match status" value="1"/>
</dbReference>
<evidence type="ECO:0000313" key="2">
    <source>
        <dbReference type="EMBL" id="KAL0392403.1"/>
    </source>
</evidence>
<feature type="transmembrane region" description="Helical" evidence="1">
    <location>
        <begin position="100"/>
        <end position="119"/>
    </location>
</feature>
<feature type="transmembrane region" description="Helical" evidence="1">
    <location>
        <begin position="208"/>
        <end position="229"/>
    </location>
</feature>
<reference evidence="2" key="1">
    <citation type="submission" date="2020-06" db="EMBL/GenBank/DDBJ databases">
        <authorList>
            <person name="Li T."/>
            <person name="Hu X."/>
            <person name="Zhang T."/>
            <person name="Song X."/>
            <person name="Zhang H."/>
            <person name="Dai N."/>
            <person name="Sheng W."/>
            <person name="Hou X."/>
            <person name="Wei L."/>
        </authorList>
    </citation>
    <scope>NUCLEOTIDE SEQUENCE</scope>
    <source>
        <strain evidence="2">G02</strain>
        <tissue evidence="2">Leaf</tissue>
    </source>
</reference>
<dbReference type="AlphaFoldDB" id="A0AAW2SL01"/>
<evidence type="ECO:0008006" key="3">
    <source>
        <dbReference type="Google" id="ProtNLM"/>
    </source>
</evidence>
<dbReference type="GO" id="GO:0005789">
    <property type="term" value="C:endoplasmic reticulum membrane"/>
    <property type="evidence" value="ECO:0007669"/>
    <property type="project" value="TreeGrafter"/>
</dbReference>
<dbReference type="PANTHER" id="PTHR23071:SF1">
    <property type="entry name" value="GPI ETHANOLAMINE PHOSPHATE TRANSFERASE 3"/>
    <property type="match status" value="1"/>
</dbReference>
<evidence type="ECO:0000256" key="1">
    <source>
        <dbReference type="SAM" id="Phobius"/>
    </source>
</evidence>
<reference evidence="2" key="2">
    <citation type="journal article" date="2024" name="Plant">
        <title>Genomic evolution and insights into agronomic trait innovations of Sesamum species.</title>
        <authorList>
            <person name="Miao H."/>
            <person name="Wang L."/>
            <person name="Qu L."/>
            <person name="Liu H."/>
            <person name="Sun Y."/>
            <person name="Le M."/>
            <person name="Wang Q."/>
            <person name="Wei S."/>
            <person name="Zheng Y."/>
            <person name="Lin W."/>
            <person name="Duan Y."/>
            <person name="Cao H."/>
            <person name="Xiong S."/>
            <person name="Wang X."/>
            <person name="Wei L."/>
            <person name="Li C."/>
            <person name="Ma Q."/>
            <person name="Ju M."/>
            <person name="Zhao R."/>
            <person name="Li G."/>
            <person name="Mu C."/>
            <person name="Tian Q."/>
            <person name="Mei H."/>
            <person name="Zhang T."/>
            <person name="Gao T."/>
            <person name="Zhang H."/>
        </authorList>
    </citation>
    <scope>NUCLEOTIDE SEQUENCE</scope>
    <source>
        <strain evidence="2">G02</strain>
    </source>
</reference>
<gene>
    <name evidence="2" type="ORF">Sradi_2463100</name>
</gene>